<dbReference type="EMBL" id="AP023322">
    <property type="protein sequence ID" value="BCI63964.1"/>
    <property type="molecule type" value="Genomic_DNA"/>
</dbReference>
<keyword evidence="1" id="KW-0732">Signal</keyword>
<feature type="domain" description="Secretion system C-terminal sorting" evidence="2">
    <location>
        <begin position="82"/>
        <end position="152"/>
    </location>
</feature>
<dbReference type="RefSeq" id="WP_044230924.1">
    <property type="nucleotide sequence ID" value="NZ_AP023322.1"/>
</dbReference>
<keyword evidence="4" id="KW-1185">Reference proteome</keyword>
<name>A0A7G1HZU4_9BACT</name>
<reference evidence="4" key="1">
    <citation type="submission" date="2020-07" db="EMBL/GenBank/DDBJ databases">
        <title>Complete genome sequencing of Coprobacter sp. strain 2CBH44.</title>
        <authorList>
            <person name="Sakamoto M."/>
            <person name="Murakami T."/>
            <person name="Mori H."/>
        </authorList>
    </citation>
    <scope>NUCLEOTIDE SEQUENCE [LARGE SCALE GENOMIC DNA]</scope>
    <source>
        <strain evidence="4">2CBH44</strain>
    </source>
</reference>
<evidence type="ECO:0000313" key="3">
    <source>
        <dbReference type="EMBL" id="BCI63964.1"/>
    </source>
</evidence>
<organism evidence="3 4">
    <name type="scientific">Coprobacter secundus subsp. similis</name>
    <dbReference type="NCBI Taxonomy" id="2751153"/>
    <lineage>
        <taxon>Bacteria</taxon>
        <taxon>Pseudomonadati</taxon>
        <taxon>Bacteroidota</taxon>
        <taxon>Bacteroidia</taxon>
        <taxon>Bacteroidales</taxon>
        <taxon>Barnesiellaceae</taxon>
        <taxon>Coprobacter</taxon>
    </lineage>
</organism>
<sequence>MKRCILLIFIICHGILQISAQNSVNASGGSVSVSSGFVSFSVGQPFFVSHITSGGSIIPGIQQVYEISTVGADLFPVVSLNVYPNPVIDYLILSLGVVYDMADYTAMLIDIKGNLLQNYRITESETRIQMSSLPAGNYFLRVEKDGRVLKTFKILKK</sequence>
<evidence type="ECO:0000313" key="4">
    <source>
        <dbReference type="Proteomes" id="UP000594042"/>
    </source>
</evidence>
<evidence type="ECO:0000259" key="2">
    <source>
        <dbReference type="Pfam" id="PF18962"/>
    </source>
</evidence>
<dbReference type="InterPro" id="IPR026444">
    <property type="entry name" value="Secre_tail"/>
</dbReference>
<dbReference type="AlphaFoldDB" id="A0A7G1HZU4"/>
<feature type="signal peptide" evidence="1">
    <location>
        <begin position="1"/>
        <end position="20"/>
    </location>
</feature>
<accession>A0A7G1HZU4</accession>
<dbReference type="Proteomes" id="UP000594042">
    <property type="component" value="Chromosome"/>
</dbReference>
<proteinExistence type="predicted"/>
<dbReference type="KEGG" id="copr:Cop2CBH44_23170"/>
<protein>
    <recommendedName>
        <fullName evidence="2">Secretion system C-terminal sorting domain-containing protein</fullName>
    </recommendedName>
</protein>
<dbReference type="NCBIfam" id="TIGR04183">
    <property type="entry name" value="Por_Secre_tail"/>
    <property type="match status" value="1"/>
</dbReference>
<feature type="chain" id="PRO_5029015974" description="Secretion system C-terminal sorting domain-containing protein" evidence="1">
    <location>
        <begin position="21"/>
        <end position="157"/>
    </location>
</feature>
<gene>
    <name evidence="3" type="ORF">Cop2CBH44_23170</name>
</gene>
<dbReference type="Pfam" id="PF18962">
    <property type="entry name" value="Por_Secre_tail"/>
    <property type="match status" value="1"/>
</dbReference>
<evidence type="ECO:0000256" key="1">
    <source>
        <dbReference type="SAM" id="SignalP"/>
    </source>
</evidence>